<keyword evidence="2" id="KW-1133">Transmembrane helix</keyword>
<evidence type="ECO:0000256" key="1">
    <source>
        <dbReference type="SAM" id="MobiDB-lite"/>
    </source>
</evidence>
<proteinExistence type="predicted"/>
<evidence type="ECO:0000313" key="3">
    <source>
        <dbReference type="EMBL" id="APA89872.1"/>
    </source>
</evidence>
<keyword evidence="2" id="KW-0472">Membrane</keyword>
<feature type="transmembrane region" description="Helical" evidence="2">
    <location>
        <begin position="32"/>
        <end position="53"/>
    </location>
</feature>
<dbReference type="EMBL" id="CP017563">
    <property type="protein sequence ID" value="APA89872.1"/>
    <property type="molecule type" value="Genomic_DNA"/>
</dbReference>
<accession>A0A1I9YUI1</accession>
<sequence>MPDHRQNCSHPADAPKHGDSASRNRKRNRPAALRRTLIMTLAVAATAACATGARRNDAQLSGQQTCNVAGKFCNTFFGP</sequence>
<organism evidence="3">
    <name type="scientific">Paraburkholderia sprentiae WSM5005</name>
    <dbReference type="NCBI Taxonomy" id="754502"/>
    <lineage>
        <taxon>Bacteria</taxon>
        <taxon>Pseudomonadati</taxon>
        <taxon>Pseudomonadota</taxon>
        <taxon>Betaproteobacteria</taxon>
        <taxon>Burkholderiales</taxon>
        <taxon>Burkholderiaceae</taxon>
        <taxon>Paraburkholderia</taxon>
    </lineage>
</organism>
<keyword evidence="3" id="KW-0614">Plasmid</keyword>
<feature type="region of interest" description="Disordered" evidence="1">
    <location>
        <begin position="1"/>
        <end position="33"/>
    </location>
</feature>
<evidence type="ECO:0000256" key="2">
    <source>
        <dbReference type="SAM" id="Phobius"/>
    </source>
</evidence>
<dbReference type="AlphaFoldDB" id="A0A1I9YUI1"/>
<keyword evidence="2" id="KW-0812">Transmembrane</keyword>
<protein>
    <submittedName>
        <fullName evidence="3">Uncharacterized protein</fullName>
    </submittedName>
</protein>
<gene>
    <name evidence="3" type="ORF">BJG93_30945</name>
</gene>
<reference evidence="3" key="1">
    <citation type="submission" date="2016-09" db="EMBL/GenBank/DDBJ databases">
        <title>The Complete Genome of Burkholderia sprentiae wsm5005.</title>
        <authorList>
            <person name="De Meyer S."/>
            <person name="Wang P."/>
            <person name="Terpolilli J."/>
        </authorList>
    </citation>
    <scope>NUCLEOTIDE SEQUENCE [LARGE SCALE GENOMIC DNA]</scope>
    <source>
        <strain evidence="3">WSM5005</strain>
        <plasmid evidence="3">pl1WSM5005</plasmid>
    </source>
</reference>
<geneLocation type="plasmid" evidence="3">
    <name>pl1WSM5005</name>
</geneLocation>
<feature type="compositionally biased region" description="Basic and acidic residues" evidence="1">
    <location>
        <begin position="13"/>
        <end position="22"/>
    </location>
</feature>
<name>A0A1I9YUI1_9BURK</name>